<feature type="region of interest" description="Disordered" evidence="2">
    <location>
        <begin position="138"/>
        <end position="171"/>
    </location>
</feature>
<keyword evidence="1" id="KW-0677">Repeat</keyword>
<proteinExistence type="predicted"/>
<organism evidence="3 4">
    <name type="scientific">Effrenium voratum</name>
    <dbReference type="NCBI Taxonomy" id="2562239"/>
    <lineage>
        <taxon>Eukaryota</taxon>
        <taxon>Sar</taxon>
        <taxon>Alveolata</taxon>
        <taxon>Dinophyceae</taxon>
        <taxon>Suessiales</taxon>
        <taxon>Symbiodiniaceae</taxon>
        <taxon>Effrenium</taxon>
    </lineage>
</organism>
<dbReference type="InterPro" id="IPR011990">
    <property type="entry name" value="TPR-like_helical_dom_sf"/>
</dbReference>
<keyword evidence="4" id="KW-1185">Reference proteome</keyword>
<name>A0AA36HQJ9_9DINO</name>
<feature type="region of interest" description="Disordered" evidence="2">
    <location>
        <begin position="31"/>
        <end position="57"/>
    </location>
</feature>
<dbReference type="Gene3D" id="1.25.40.10">
    <property type="entry name" value="Tetratricopeptide repeat domain"/>
    <property type="match status" value="2"/>
</dbReference>
<evidence type="ECO:0000256" key="2">
    <source>
        <dbReference type="SAM" id="MobiDB-lite"/>
    </source>
</evidence>
<dbReference type="Proteomes" id="UP001178507">
    <property type="component" value="Unassembled WGS sequence"/>
</dbReference>
<evidence type="ECO:0008006" key="5">
    <source>
        <dbReference type="Google" id="ProtNLM"/>
    </source>
</evidence>
<sequence length="630" mass="68571">MLQLQLARLTECVLVQLDGRMRSLEQDLRKVSGQRLEADTSAALSSGSDEPGDGFNPPLSLVVSQSGNPSAVVTVEARARDKVQDVKTQAHQQLAIWTRFCNLELEEAQELPPLSACRLSKSEGDLLDDRKRLSQCRVSNGDELQLGPRSEASDARRGSRGREVPNVEEEDMPSTIIDVLVSHPRGEVNIEARSSEQVLALKRRALQQLEVWCRFSDACDGDHGAALPTLEEARLYAAGSGDGHVLPQPLEERRSLRACGLQVRDREDVWDRCCGFDAEMAASLSEDGRLRAGTQHLQSLGRGSRWRGAVNCLEQLTQELQADVVVISAALTACAPGAAWVHALRLLRTAVDAALRADVVAYGAEIAACEKASQWRFVQSLLTARIANDPSVMRNSVMRNAAISATGAKGAWQQARQLLKSDSADIVTYNALISADISWQLASAWLHLAQAKGLEADAITYNATISSLGNSWRRACEFLRELGIGRLTADVVTYNATLAAGAEAAWQQASALLADLTARGLRADAYSFSAAMTASDKSGQWQHAERLLVRRPRLGRNAVLANGCLSAQEKGSQWRRVQLMLGELKGDGCRLELLGLNAGISACQKCSKWQRGQALLTDLEAGTRFERCRE</sequence>
<comment type="caution">
    <text evidence="3">The sequence shown here is derived from an EMBL/GenBank/DDBJ whole genome shotgun (WGS) entry which is preliminary data.</text>
</comment>
<evidence type="ECO:0000256" key="1">
    <source>
        <dbReference type="ARBA" id="ARBA00022737"/>
    </source>
</evidence>
<evidence type="ECO:0000313" key="3">
    <source>
        <dbReference type="EMBL" id="CAJ1372468.1"/>
    </source>
</evidence>
<dbReference type="PANTHER" id="PTHR47447:SF17">
    <property type="entry name" value="OS12G0638900 PROTEIN"/>
    <property type="match status" value="1"/>
</dbReference>
<dbReference type="EMBL" id="CAUJNA010000136">
    <property type="protein sequence ID" value="CAJ1372468.1"/>
    <property type="molecule type" value="Genomic_DNA"/>
</dbReference>
<evidence type="ECO:0000313" key="4">
    <source>
        <dbReference type="Proteomes" id="UP001178507"/>
    </source>
</evidence>
<gene>
    <name evidence="3" type="ORF">EVOR1521_LOCUS2546</name>
</gene>
<protein>
    <recommendedName>
        <fullName evidence="5">Pentatricopeptide repeat-containing protein, chloroplastic</fullName>
    </recommendedName>
</protein>
<feature type="compositionally biased region" description="Basic and acidic residues" evidence="2">
    <location>
        <begin position="151"/>
        <end position="165"/>
    </location>
</feature>
<reference evidence="3" key="1">
    <citation type="submission" date="2023-08" db="EMBL/GenBank/DDBJ databases">
        <authorList>
            <person name="Chen Y."/>
            <person name="Shah S."/>
            <person name="Dougan E. K."/>
            <person name="Thang M."/>
            <person name="Chan C."/>
        </authorList>
    </citation>
    <scope>NUCLEOTIDE SEQUENCE</scope>
</reference>
<dbReference type="PANTHER" id="PTHR47447">
    <property type="entry name" value="OS03G0856100 PROTEIN"/>
    <property type="match status" value="1"/>
</dbReference>
<dbReference type="AlphaFoldDB" id="A0AA36HQJ9"/>
<accession>A0AA36HQJ9</accession>